<dbReference type="ExpressionAtlas" id="A0A3Q0KP01">
    <property type="expression patterns" value="baseline and differential"/>
</dbReference>
<keyword evidence="6" id="KW-0479">Metal-binding</keyword>
<dbReference type="InterPro" id="IPR011249">
    <property type="entry name" value="Metalloenz_LuxS/M16"/>
</dbReference>
<dbReference type="FunFam" id="3.30.830.10:FF:000013">
    <property type="entry name" value="Mitochondrial presequence protease"/>
    <property type="match status" value="1"/>
</dbReference>
<dbReference type="GO" id="GO:0016485">
    <property type="term" value="P:protein processing"/>
    <property type="evidence" value="ECO:0007669"/>
    <property type="project" value="TreeGrafter"/>
</dbReference>
<dbReference type="WBParaSite" id="Smp_146140.2">
    <property type="protein sequence ID" value="Smp_146140.2"/>
    <property type="gene ID" value="Smp_146140"/>
</dbReference>
<dbReference type="InterPro" id="IPR011765">
    <property type="entry name" value="Pept_M16_N"/>
</dbReference>
<proteinExistence type="inferred from homology"/>
<dbReference type="AlphaFoldDB" id="A0A3Q0KP01"/>
<evidence type="ECO:0000256" key="10">
    <source>
        <dbReference type="ARBA" id="ARBA00023049"/>
    </source>
</evidence>
<dbReference type="InterPro" id="IPR007863">
    <property type="entry name" value="Peptidase_M16_C"/>
</dbReference>
<dbReference type="Proteomes" id="UP000008854">
    <property type="component" value="Unassembled WGS sequence"/>
</dbReference>
<dbReference type="STRING" id="6183.A0A3Q0KP01"/>
<dbReference type="GO" id="GO:0046872">
    <property type="term" value="F:metal ion binding"/>
    <property type="evidence" value="ECO:0007669"/>
    <property type="project" value="UniProtKB-KW"/>
</dbReference>
<keyword evidence="7" id="KW-0378">Hydrolase</keyword>
<dbReference type="PANTHER" id="PTHR43016:SF13">
    <property type="entry name" value="PRESEQUENCE PROTEASE, MITOCHONDRIAL"/>
    <property type="match status" value="1"/>
</dbReference>
<evidence type="ECO:0000256" key="8">
    <source>
        <dbReference type="ARBA" id="ARBA00022833"/>
    </source>
</evidence>
<dbReference type="FunCoup" id="A0A3Q0KP01">
    <property type="interactions" value="1903"/>
</dbReference>
<organism evidence="13 14">
    <name type="scientific">Schistosoma mansoni</name>
    <name type="common">Blood fluke</name>
    <dbReference type="NCBI Taxonomy" id="6183"/>
    <lineage>
        <taxon>Eukaryota</taxon>
        <taxon>Metazoa</taxon>
        <taxon>Spiralia</taxon>
        <taxon>Lophotrochozoa</taxon>
        <taxon>Platyhelminthes</taxon>
        <taxon>Trematoda</taxon>
        <taxon>Digenea</taxon>
        <taxon>Strigeidida</taxon>
        <taxon>Schistosomatoidea</taxon>
        <taxon>Schistosomatidae</taxon>
        <taxon>Schistosoma</taxon>
    </lineage>
</organism>
<evidence type="ECO:0000256" key="11">
    <source>
        <dbReference type="ARBA" id="ARBA00023128"/>
    </source>
</evidence>
<evidence type="ECO:0000313" key="14">
    <source>
        <dbReference type="WBParaSite" id="Smp_146140.1"/>
    </source>
</evidence>
<dbReference type="Gene3D" id="3.30.830.10">
    <property type="entry name" value="Metalloenzyme, LuxS/M16 peptidase-like"/>
    <property type="match status" value="4"/>
</dbReference>
<dbReference type="SMART" id="SM01264">
    <property type="entry name" value="M16C_associated"/>
    <property type="match status" value="1"/>
</dbReference>
<protein>
    <recommendedName>
        <fullName evidence="4">Presequence protease, mitochondrial</fullName>
    </recommendedName>
</protein>
<evidence type="ECO:0000256" key="1">
    <source>
        <dbReference type="ARBA" id="ARBA00001947"/>
    </source>
</evidence>
<comment type="similarity">
    <text evidence="3">Belongs to the peptidase M16 family. PreP subfamily.</text>
</comment>
<dbReference type="Pfam" id="PF08367">
    <property type="entry name" value="M16C_assoc"/>
    <property type="match status" value="1"/>
</dbReference>
<dbReference type="FunFam" id="3.30.830.10:FF:000011">
    <property type="entry name" value="Presequence protease, mitochondrial"/>
    <property type="match status" value="1"/>
</dbReference>
<dbReference type="GO" id="GO:0004222">
    <property type="term" value="F:metalloendopeptidase activity"/>
    <property type="evidence" value="ECO:0007669"/>
    <property type="project" value="TreeGrafter"/>
</dbReference>
<evidence type="ECO:0000256" key="4">
    <source>
        <dbReference type="ARBA" id="ARBA00020167"/>
    </source>
</evidence>
<keyword evidence="11" id="KW-0496">Mitochondrion</keyword>
<accession>A0A5K4ERU8</accession>
<keyword evidence="9" id="KW-0809">Transit peptide</keyword>
<dbReference type="SUPFAM" id="SSF63411">
    <property type="entry name" value="LuxS/MPP-like metallohydrolase"/>
    <property type="match status" value="4"/>
</dbReference>
<evidence type="ECO:0000256" key="7">
    <source>
        <dbReference type="ARBA" id="ARBA00022801"/>
    </source>
</evidence>
<accession>A0A3Q0KP01</accession>
<dbReference type="InterPro" id="IPR013578">
    <property type="entry name" value="Peptidase_M16C_assoc"/>
</dbReference>
<dbReference type="FunFam" id="3.30.830.10:FF:000009">
    <property type="entry name" value="Presequence protease, mitochondrial"/>
    <property type="match status" value="1"/>
</dbReference>
<dbReference type="Pfam" id="PF00675">
    <property type="entry name" value="Peptidase_M16"/>
    <property type="match status" value="1"/>
</dbReference>
<evidence type="ECO:0000313" key="13">
    <source>
        <dbReference type="Proteomes" id="UP000008854"/>
    </source>
</evidence>
<dbReference type="Pfam" id="PF05193">
    <property type="entry name" value="Peptidase_M16_C"/>
    <property type="match status" value="1"/>
</dbReference>
<feature type="domain" description="Peptidase M16C associated" evidence="12">
    <location>
        <begin position="472"/>
        <end position="726"/>
    </location>
</feature>
<dbReference type="GO" id="GO:0005759">
    <property type="term" value="C:mitochondrial matrix"/>
    <property type="evidence" value="ECO:0007669"/>
    <property type="project" value="TreeGrafter"/>
</dbReference>
<dbReference type="WBParaSite" id="Smp_146140.1">
    <property type="protein sequence ID" value="Smp_146140.1"/>
    <property type="gene ID" value="Smp_146140"/>
</dbReference>
<keyword evidence="5" id="KW-0645">Protease</keyword>
<evidence type="ECO:0000256" key="3">
    <source>
        <dbReference type="ARBA" id="ARBA00007575"/>
    </source>
</evidence>
<dbReference type="Pfam" id="PF22516">
    <property type="entry name" value="PreP_C"/>
    <property type="match status" value="1"/>
</dbReference>
<evidence type="ECO:0000256" key="5">
    <source>
        <dbReference type="ARBA" id="ARBA00022670"/>
    </source>
</evidence>
<comment type="subcellular location">
    <subcellularLocation>
        <location evidence="2">Mitochondrion</location>
    </subcellularLocation>
</comment>
<evidence type="ECO:0000313" key="15">
    <source>
        <dbReference type="WBParaSite" id="Smp_146140.2"/>
    </source>
</evidence>
<name>A0A3Q0KP01_SCHMA</name>
<reference evidence="14" key="2">
    <citation type="submission" date="2018-12" db="UniProtKB">
        <authorList>
            <consortium name="WormBaseParasite"/>
        </authorList>
    </citation>
    <scope>IDENTIFICATION</scope>
    <source>
        <strain evidence="14 15">Puerto Rican</strain>
    </source>
</reference>
<evidence type="ECO:0000259" key="12">
    <source>
        <dbReference type="SMART" id="SM01264"/>
    </source>
</evidence>
<dbReference type="InterPro" id="IPR055130">
    <property type="entry name" value="PreP_C"/>
</dbReference>
<evidence type="ECO:0000256" key="2">
    <source>
        <dbReference type="ARBA" id="ARBA00004173"/>
    </source>
</evidence>
<keyword evidence="10" id="KW-0482">Metalloprotease</keyword>
<keyword evidence="8" id="KW-0862">Zinc</keyword>
<dbReference type="InParanoid" id="A0A3Q0KP01"/>
<keyword evidence="13" id="KW-1185">Reference proteome</keyword>
<evidence type="ECO:0000256" key="6">
    <source>
        <dbReference type="ARBA" id="ARBA00022723"/>
    </source>
</evidence>
<sequence length="1012" mass="115287">MIGKVENLAANKLLHGFRLKRSFEVSELRLLAAELEHQKSGAKYLHLARDDPNKTFSVQLRTVPHDDSGVFHVLEHTVLCGSQKYPCRDPFMKMTHRSQATFMNALTASDWTMYPFSTMNDTDFQNLLKVYLDAVFRPKIEELDFMQEGWRLEPENLKDLTSNLVLKGVVFNEMKGVFSNSLNRFAQTIQNNLFPQTYGFVSAGSPERIPTLTYEYLKEFHNKYYHPSNSCFYTYGNVNLEQCLEYLDSEYLQHYNFSLENNSVPLECMWDKPRLVQLTCEPDPMNPHPDRECCVSLSFRLVDIYDVYKNFVLGIVCNLLLNGDNAPLYRGLIESGYGLDWIGRVNGIDRETRTTSFHVGVQGVRANDLENFPHIISDILSEVVRDGFPVESVEATLHQYELEIRHESARFGLNLILNLSNAVNHGVDLNEFLKIGANVDRFRQEWNTDPTILQSFVQQFFLDNKHKLITVMRPDPNWRSIEAKKDEENLDRLTKDITPLEREKLALKAHQLLEKQNQEEDVSCLPCLDIFDVPLECRPEPFTLTQTSDFPVQLNEAATNGLFYFHALADLKDLPYELLSYVPLFCSLFTRLGADGMSYSEMDQALELHTGGFVASPFVTPKIPSCLKTDFSSASRQIHLSSYCLESKIPNFFELWSKLFRSPDWSDQERLSTVIQMSAAGEWSANAISDSAHQFAMCRAAASLSSTLLTRELWSGMEQARIMQHIASEIGLKSDKRSDVLSNIIERMKAIWSYITSHRRLKFSLHGEADGLMSGLKHLDGFLNDLSQSPNVSTSLPIKDSQNPDVFPNISRNTFFAMPYTVHYAAKAIEAPSYDAEDYASYRVLAHLLSFKYLHREIREKGGAYGGGAIAKPEALLFYSYRDPYPLKTLSSFENAIKWASSREFQDQDIKEAKLSVFQALDYPVSAGSRGLTYFLNGISDDLRQSHRNQVFSVDASRIKNVAGKIVQKLSDTSDFHNVGHVVIGPDSSPDWIQDTSGQDSKNVWERVTMMV</sequence>
<comment type="cofactor">
    <cofactor evidence="1">
        <name>Zn(2+)</name>
        <dbReference type="ChEBI" id="CHEBI:29105"/>
    </cofactor>
</comment>
<evidence type="ECO:0000256" key="9">
    <source>
        <dbReference type="ARBA" id="ARBA00022946"/>
    </source>
</evidence>
<reference evidence="13" key="1">
    <citation type="journal article" date="2012" name="PLoS Negl. Trop. Dis.">
        <title>A systematically improved high quality genome and transcriptome of the human blood fluke Schistosoma mansoni.</title>
        <authorList>
            <person name="Protasio A.V."/>
            <person name="Tsai I.J."/>
            <person name="Babbage A."/>
            <person name="Nichol S."/>
            <person name="Hunt M."/>
            <person name="Aslett M.A."/>
            <person name="De Silva N."/>
            <person name="Velarde G.S."/>
            <person name="Anderson T.J."/>
            <person name="Clark R.C."/>
            <person name="Davidson C."/>
            <person name="Dillon G.P."/>
            <person name="Holroyd N.E."/>
            <person name="LoVerde P.T."/>
            <person name="Lloyd C."/>
            <person name="McQuillan J."/>
            <person name="Oliveira G."/>
            <person name="Otto T.D."/>
            <person name="Parker-Manuel S.J."/>
            <person name="Quail M.A."/>
            <person name="Wilson R.A."/>
            <person name="Zerlotini A."/>
            <person name="Dunne D.W."/>
            <person name="Berriman M."/>
        </authorList>
    </citation>
    <scope>NUCLEOTIDE SEQUENCE [LARGE SCALE GENOMIC DNA]</scope>
    <source>
        <strain evidence="13">Puerto Rican</strain>
    </source>
</reference>
<dbReference type="PANTHER" id="PTHR43016">
    <property type="entry name" value="PRESEQUENCE PROTEASE"/>
    <property type="match status" value="1"/>
</dbReference>